<dbReference type="SUPFAM" id="SSF53448">
    <property type="entry name" value="Nucleotide-diphospho-sugar transferases"/>
    <property type="match status" value="1"/>
</dbReference>
<dbReference type="Proteomes" id="UP001501169">
    <property type="component" value="Unassembled WGS sequence"/>
</dbReference>
<reference evidence="3" key="1">
    <citation type="journal article" date="2019" name="Int. J. Syst. Evol. Microbiol.">
        <title>The Global Catalogue of Microorganisms (GCM) 10K type strain sequencing project: providing services to taxonomists for standard genome sequencing and annotation.</title>
        <authorList>
            <consortium name="The Broad Institute Genomics Platform"/>
            <consortium name="The Broad Institute Genome Sequencing Center for Infectious Disease"/>
            <person name="Wu L."/>
            <person name="Ma J."/>
        </authorList>
    </citation>
    <scope>NUCLEOTIDE SEQUENCE [LARGE SCALE GENOMIC DNA]</scope>
    <source>
        <strain evidence="3">JCM 14331</strain>
    </source>
</reference>
<gene>
    <name evidence="2" type="ORF">GCM10009098_30160</name>
</gene>
<dbReference type="PANTHER" id="PTHR32385:SF15">
    <property type="entry name" value="INOSITOL PHOSPHOCERAMIDE MANNOSYLTRANSFERASE 1"/>
    <property type="match status" value="1"/>
</dbReference>
<sequence>MIPKIIHYVWVGNAEKPELVQRCIASWKKHLPDYQLIEWSNDSVKALNNTYMQQAFAAGKWAFVSDYLRLYALHQYGGFYFDTDLEVTADLEVFRQHNFVTGFEKFKNRLAPVTALMGACAQNIVIDKLLRPYDTKQFVTADGQYDMTPNTGVISEIFCREFGLVKPYRDDETTKLTADAVIYPSHYFCTPRQDKPGYAIHHFNGSWFDEYSRKLLFRIKRYKFIRLKRNKIRSALLPLQAGETKIWQWALGARYSLLVVQDGSNV</sequence>
<dbReference type="InterPro" id="IPR029044">
    <property type="entry name" value="Nucleotide-diphossugar_trans"/>
</dbReference>
<dbReference type="RefSeq" id="WP_226767374.1">
    <property type="nucleotide sequence ID" value="NZ_BAAAEO010000004.1"/>
</dbReference>
<evidence type="ECO:0000313" key="2">
    <source>
        <dbReference type="EMBL" id="GAA0560086.1"/>
    </source>
</evidence>
<name>A0ABP3P741_9GAMM</name>
<dbReference type="InterPro" id="IPR007577">
    <property type="entry name" value="GlycoTrfase_DXD_sugar-bd_CS"/>
</dbReference>
<dbReference type="Pfam" id="PF04488">
    <property type="entry name" value="Gly_transf_sug"/>
    <property type="match status" value="1"/>
</dbReference>
<protein>
    <submittedName>
        <fullName evidence="2">Glycosyltransferase</fullName>
    </submittedName>
</protein>
<proteinExistence type="predicted"/>
<dbReference type="EMBL" id="BAAAEO010000004">
    <property type="protein sequence ID" value="GAA0560086.1"/>
    <property type="molecule type" value="Genomic_DNA"/>
</dbReference>
<evidence type="ECO:0000313" key="3">
    <source>
        <dbReference type="Proteomes" id="UP001501169"/>
    </source>
</evidence>
<keyword evidence="1" id="KW-0808">Transferase</keyword>
<dbReference type="PANTHER" id="PTHR32385">
    <property type="entry name" value="MANNOSYL PHOSPHORYLINOSITOL CERAMIDE SYNTHASE"/>
    <property type="match status" value="1"/>
</dbReference>
<dbReference type="Gene3D" id="3.90.550.20">
    <property type="match status" value="1"/>
</dbReference>
<keyword evidence="3" id="KW-1185">Reference proteome</keyword>
<organism evidence="2 3">
    <name type="scientific">Rheinheimera aquimaris</name>
    <dbReference type="NCBI Taxonomy" id="412437"/>
    <lineage>
        <taxon>Bacteria</taxon>
        <taxon>Pseudomonadati</taxon>
        <taxon>Pseudomonadota</taxon>
        <taxon>Gammaproteobacteria</taxon>
        <taxon>Chromatiales</taxon>
        <taxon>Chromatiaceae</taxon>
        <taxon>Rheinheimera</taxon>
    </lineage>
</organism>
<evidence type="ECO:0000256" key="1">
    <source>
        <dbReference type="ARBA" id="ARBA00022679"/>
    </source>
</evidence>
<accession>A0ABP3P741</accession>
<comment type="caution">
    <text evidence="2">The sequence shown here is derived from an EMBL/GenBank/DDBJ whole genome shotgun (WGS) entry which is preliminary data.</text>
</comment>
<dbReference type="InterPro" id="IPR051706">
    <property type="entry name" value="Glycosyltransferase_domain"/>
</dbReference>